<dbReference type="InterPro" id="IPR006139">
    <property type="entry name" value="D-isomer_2_OHA_DH_cat_dom"/>
</dbReference>
<sequence length="329" mass="36383">MNILVFSSKAHDRRYFAKHNQDGQFVLTFQEARLSAQTVSLCAGYQAICVFVNDHLDASIIAQLKQLSVKHIALRCAGFNNVDLNAAKQAGISVSRVPAYSPEAVAEHTIALMMTLNRKIHKAYNRVRENNFSLDGLIGFNFHGKTVGIVGFGKIGRCLAKILSGLGCKILCSDPTVPTKAPKNVEFVSLQTLFSHSDIISLHCPLTPESQHMINADTIAQMKDNVMLINTSRGGLVDTRAIINGLKTHKIGYLGLDVYEMESDIFFEDKSWEIMQDDMFDRLIGFPNVLVTGHQGFFTHEALTQIATITLSNLALAKQNKHDSTTFLV</sequence>
<evidence type="ECO:0000256" key="1">
    <source>
        <dbReference type="ARBA" id="ARBA00005854"/>
    </source>
</evidence>
<dbReference type="InterPro" id="IPR029753">
    <property type="entry name" value="D-isomer_DH_CS"/>
</dbReference>
<name>A0ABP3WZQ1_9ALTE</name>
<comment type="caution">
    <text evidence="7">The sequence shown here is derived from an EMBL/GenBank/DDBJ whole genome shotgun (WGS) entry which is preliminary data.</text>
</comment>
<dbReference type="PANTHER" id="PTHR43026">
    <property type="entry name" value="2-HYDROXYACID DEHYDROGENASE HOMOLOG 1-RELATED"/>
    <property type="match status" value="1"/>
</dbReference>
<evidence type="ECO:0000256" key="2">
    <source>
        <dbReference type="ARBA" id="ARBA00023002"/>
    </source>
</evidence>
<evidence type="ECO:0000259" key="6">
    <source>
        <dbReference type="Pfam" id="PF02826"/>
    </source>
</evidence>
<protein>
    <submittedName>
        <fullName evidence="7">2-hydroxyacid dehydrogenase</fullName>
    </submittedName>
</protein>
<dbReference type="RefSeq" id="WP_343860167.1">
    <property type="nucleotide sequence ID" value="NZ_BAAAFD010000006.1"/>
</dbReference>
<evidence type="ECO:0000256" key="4">
    <source>
        <dbReference type="RuleBase" id="RU003719"/>
    </source>
</evidence>
<gene>
    <name evidence="7" type="ORF">GCM10009114_23430</name>
</gene>
<evidence type="ECO:0000313" key="8">
    <source>
        <dbReference type="Proteomes" id="UP001500359"/>
    </source>
</evidence>
<comment type="similarity">
    <text evidence="1 4">Belongs to the D-isomer specific 2-hydroxyacid dehydrogenase family.</text>
</comment>
<dbReference type="Pfam" id="PF00389">
    <property type="entry name" value="2-Hacid_dh"/>
    <property type="match status" value="1"/>
</dbReference>
<proteinExistence type="inferred from homology"/>
<dbReference type="Pfam" id="PF02826">
    <property type="entry name" value="2-Hacid_dh_C"/>
    <property type="match status" value="1"/>
</dbReference>
<dbReference type="PROSITE" id="PS00670">
    <property type="entry name" value="D_2_HYDROXYACID_DH_2"/>
    <property type="match status" value="1"/>
</dbReference>
<keyword evidence="8" id="KW-1185">Reference proteome</keyword>
<dbReference type="InterPro" id="IPR058205">
    <property type="entry name" value="D-LDH-like"/>
</dbReference>
<dbReference type="CDD" id="cd12183">
    <property type="entry name" value="LDH_like_2"/>
    <property type="match status" value="1"/>
</dbReference>
<feature type="domain" description="D-isomer specific 2-hydroxyacid dehydrogenase catalytic" evidence="5">
    <location>
        <begin position="3"/>
        <end position="321"/>
    </location>
</feature>
<dbReference type="PROSITE" id="PS00671">
    <property type="entry name" value="D_2_HYDROXYACID_DH_3"/>
    <property type="match status" value="1"/>
</dbReference>
<evidence type="ECO:0000259" key="5">
    <source>
        <dbReference type="Pfam" id="PF00389"/>
    </source>
</evidence>
<evidence type="ECO:0000313" key="7">
    <source>
        <dbReference type="EMBL" id="GAA0857475.1"/>
    </source>
</evidence>
<dbReference type="SUPFAM" id="SSF52283">
    <property type="entry name" value="Formate/glycerate dehydrogenase catalytic domain-like"/>
    <property type="match status" value="1"/>
</dbReference>
<keyword evidence="3" id="KW-0520">NAD</keyword>
<dbReference type="InterPro" id="IPR036291">
    <property type="entry name" value="NAD(P)-bd_dom_sf"/>
</dbReference>
<dbReference type="PANTHER" id="PTHR43026:SF1">
    <property type="entry name" value="2-HYDROXYACID DEHYDROGENASE HOMOLOG 1-RELATED"/>
    <property type="match status" value="1"/>
</dbReference>
<organism evidence="7 8">
    <name type="scientific">Aliiglaciecola litoralis</name>
    <dbReference type="NCBI Taxonomy" id="582857"/>
    <lineage>
        <taxon>Bacteria</taxon>
        <taxon>Pseudomonadati</taxon>
        <taxon>Pseudomonadota</taxon>
        <taxon>Gammaproteobacteria</taxon>
        <taxon>Alteromonadales</taxon>
        <taxon>Alteromonadaceae</taxon>
        <taxon>Aliiglaciecola</taxon>
    </lineage>
</organism>
<dbReference type="EMBL" id="BAAAFD010000006">
    <property type="protein sequence ID" value="GAA0857475.1"/>
    <property type="molecule type" value="Genomic_DNA"/>
</dbReference>
<dbReference type="Proteomes" id="UP001500359">
    <property type="component" value="Unassembled WGS sequence"/>
</dbReference>
<accession>A0ABP3WZQ1</accession>
<dbReference type="SUPFAM" id="SSF51735">
    <property type="entry name" value="NAD(P)-binding Rossmann-fold domains"/>
    <property type="match status" value="1"/>
</dbReference>
<reference evidence="8" key="1">
    <citation type="journal article" date="2019" name="Int. J. Syst. Evol. Microbiol.">
        <title>The Global Catalogue of Microorganisms (GCM) 10K type strain sequencing project: providing services to taxonomists for standard genome sequencing and annotation.</title>
        <authorList>
            <consortium name="The Broad Institute Genomics Platform"/>
            <consortium name="The Broad Institute Genome Sequencing Center for Infectious Disease"/>
            <person name="Wu L."/>
            <person name="Ma J."/>
        </authorList>
    </citation>
    <scope>NUCLEOTIDE SEQUENCE [LARGE SCALE GENOMIC DNA]</scope>
    <source>
        <strain evidence="8">JCM 15896</strain>
    </source>
</reference>
<feature type="domain" description="D-isomer specific 2-hydroxyacid dehydrogenase NAD-binding" evidence="6">
    <location>
        <begin position="110"/>
        <end position="296"/>
    </location>
</feature>
<dbReference type="Gene3D" id="3.40.50.720">
    <property type="entry name" value="NAD(P)-binding Rossmann-like Domain"/>
    <property type="match status" value="2"/>
</dbReference>
<dbReference type="InterPro" id="IPR006140">
    <property type="entry name" value="D-isomer_DH_NAD-bd"/>
</dbReference>
<evidence type="ECO:0000256" key="3">
    <source>
        <dbReference type="ARBA" id="ARBA00023027"/>
    </source>
</evidence>
<keyword evidence="2 4" id="KW-0560">Oxidoreductase</keyword>